<comment type="similarity">
    <text evidence="12">Belongs to the glycosyltransferase 4 family. WecA subfamily.</text>
</comment>
<comment type="subcellular location">
    <subcellularLocation>
        <location evidence="12">Cell inner membrane</location>
        <topology evidence="12">Multi-pass membrane protein</topology>
    </subcellularLocation>
    <subcellularLocation>
        <location evidence="1">Cell membrane</location>
        <topology evidence="1">Multi-pass membrane protein</topology>
    </subcellularLocation>
</comment>
<comment type="pathway">
    <text evidence="12">Bacterial outer membrane biogenesis; LPS O-antigen biosynthesis.</text>
</comment>
<feature type="transmembrane region" description="Helical" evidence="12">
    <location>
        <begin position="210"/>
        <end position="229"/>
    </location>
</feature>
<feature type="transmembrane region" description="Helical" evidence="12">
    <location>
        <begin position="292"/>
        <end position="311"/>
    </location>
</feature>
<comment type="cofactor">
    <cofactor evidence="12 13">
        <name>Mg(2+)</name>
        <dbReference type="ChEBI" id="CHEBI:18420"/>
    </cofactor>
</comment>
<dbReference type="NCBIfam" id="TIGR02380">
    <property type="entry name" value="ECA_wecA"/>
    <property type="match status" value="1"/>
</dbReference>
<keyword evidence="13" id="KW-0479">Metal-binding</keyword>
<feature type="transmembrane region" description="Helical" evidence="12">
    <location>
        <begin position="68"/>
        <end position="84"/>
    </location>
</feature>
<proteinExistence type="inferred from homology"/>
<dbReference type="GO" id="GO:0000287">
    <property type="term" value="F:magnesium ion binding"/>
    <property type="evidence" value="ECO:0007669"/>
    <property type="project" value="InterPro"/>
</dbReference>
<evidence type="ECO:0000256" key="10">
    <source>
        <dbReference type="ARBA" id="ARBA00023136"/>
    </source>
</evidence>
<dbReference type="PATRIC" id="fig|1195763.3.peg.3661"/>
<keyword evidence="7 12" id="KW-0460">Magnesium</keyword>
<dbReference type="GO" id="GO:0009243">
    <property type="term" value="P:O antigen biosynthetic process"/>
    <property type="evidence" value="ECO:0007669"/>
    <property type="project" value="UniProtKB-UniRule"/>
</dbReference>
<feature type="binding site" evidence="13">
    <location>
        <position position="214"/>
    </location>
    <ligand>
        <name>Mg(2+)</name>
        <dbReference type="ChEBI" id="CHEBI:18420"/>
    </ligand>
</feature>
<feature type="transmembrane region" description="Helical" evidence="12">
    <location>
        <begin position="157"/>
        <end position="175"/>
    </location>
</feature>
<feature type="transmembrane region" description="Helical" evidence="12">
    <location>
        <begin position="317"/>
        <end position="338"/>
    </location>
</feature>
<keyword evidence="9 12" id="KW-1133">Transmembrane helix</keyword>
<feature type="transmembrane region" description="Helical" evidence="12">
    <location>
        <begin position="241"/>
        <end position="260"/>
    </location>
</feature>
<dbReference type="AlphaFoldDB" id="A0A0J1GW92"/>
<dbReference type="GO" id="GO:0044038">
    <property type="term" value="P:cell wall macromolecule biosynthetic process"/>
    <property type="evidence" value="ECO:0007669"/>
    <property type="project" value="TreeGrafter"/>
</dbReference>
<keyword evidence="2 12" id="KW-1003">Cell membrane</keyword>
<organism evidence="14 15">
    <name type="scientific">Photobacterium aquae</name>
    <dbReference type="NCBI Taxonomy" id="1195763"/>
    <lineage>
        <taxon>Bacteria</taxon>
        <taxon>Pseudomonadati</taxon>
        <taxon>Pseudomonadota</taxon>
        <taxon>Gammaproteobacteria</taxon>
        <taxon>Vibrionales</taxon>
        <taxon>Vibrionaceae</taxon>
        <taxon>Photobacterium</taxon>
    </lineage>
</organism>
<sequence length="364" mass="40140">MESQLYFVFLASFCALYVLWHMAKKIQLVDTPNERKHHQGVIPLIGGLSIFASVATCVLTSPLNTIDSNIYLILSSILVLVGAVDDKLDISVKFRIAVQVAVSFSLIIVSDLKLAQLGNIFGFGDITLSNALSYAITVLAVAGAINAFNMVDGIDGLLGGLSVISFAALGFLFMLAGNTDLFSFCQIIVIATIPYLMLNLGFPFGKQWKIFMGDAGSVFIGFTVVWLLLHGTQSEQASFKPVTALWVIALPLMDMATIMIRRLRKKQSPFKPDREHLHHICQRLGMSPTMTLCMICLFAASLALIGIIGEINGVADYVMFAGFMATFALYYTTICYIWRITALIRRLQASIMPRFYSKMDNIKK</sequence>
<dbReference type="HAMAP" id="MF_02030">
    <property type="entry name" value="WecA_Gammaproteo"/>
    <property type="match status" value="1"/>
</dbReference>
<name>A0A0J1GW92_9GAMM</name>
<dbReference type="EMBL" id="LDOT01000024">
    <property type="protein sequence ID" value="KLV03960.1"/>
    <property type="molecule type" value="Genomic_DNA"/>
</dbReference>
<dbReference type="STRING" id="1195763.ABT56_17170"/>
<accession>A0A0J1GW92</accession>
<dbReference type="PANTHER" id="PTHR22926">
    <property type="entry name" value="PHOSPHO-N-ACETYLMURAMOYL-PENTAPEPTIDE-TRANSFERASE"/>
    <property type="match status" value="1"/>
</dbReference>
<evidence type="ECO:0000313" key="14">
    <source>
        <dbReference type="EMBL" id="KLV03960.1"/>
    </source>
</evidence>
<evidence type="ECO:0000256" key="7">
    <source>
        <dbReference type="ARBA" id="ARBA00022842"/>
    </source>
</evidence>
<evidence type="ECO:0000256" key="6">
    <source>
        <dbReference type="ARBA" id="ARBA00022692"/>
    </source>
</evidence>
<dbReference type="CDD" id="cd06853">
    <property type="entry name" value="GT_WecA_like"/>
    <property type="match status" value="1"/>
</dbReference>
<dbReference type="GO" id="GO:0036380">
    <property type="term" value="F:UDP-N-acetylglucosamine-undecaprenyl-phosphate N-acetylglucosaminephosphotransferase activity"/>
    <property type="evidence" value="ECO:0007669"/>
    <property type="project" value="UniProtKB-UniRule"/>
</dbReference>
<keyword evidence="5 12" id="KW-0808">Transferase</keyword>
<evidence type="ECO:0000256" key="13">
    <source>
        <dbReference type="PIRSR" id="PIRSR600715-1"/>
    </source>
</evidence>
<reference evidence="14 15" key="1">
    <citation type="submission" date="2015-05" db="EMBL/GenBank/DDBJ databases">
        <title>Photobacterium galathea sp. nov.</title>
        <authorList>
            <person name="Machado H."/>
            <person name="Gram L."/>
        </authorList>
    </citation>
    <scope>NUCLEOTIDE SEQUENCE [LARGE SCALE GENOMIC DNA]</scope>
    <source>
        <strain evidence="14 15">CGMCC 1.12159</strain>
    </source>
</reference>
<gene>
    <name evidence="12" type="primary">wecA</name>
    <name evidence="14" type="ORF">ABT56_17170</name>
</gene>
<dbReference type="UniPathway" id="UPA00281"/>
<keyword evidence="10 12" id="KW-0472">Membrane</keyword>
<keyword evidence="3 12" id="KW-0997">Cell inner membrane</keyword>
<dbReference type="EC" id="2.7.8.33" evidence="12"/>
<evidence type="ECO:0000256" key="8">
    <source>
        <dbReference type="ARBA" id="ARBA00022985"/>
    </source>
</evidence>
<dbReference type="Pfam" id="PF00953">
    <property type="entry name" value="Glycos_transf_4"/>
    <property type="match status" value="1"/>
</dbReference>
<dbReference type="InterPro" id="IPR000715">
    <property type="entry name" value="Glycosyl_transferase_4"/>
</dbReference>
<dbReference type="GO" id="GO:0071555">
    <property type="term" value="P:cell wall organization"/>
    <property type="evidence" value="ECO:0007669"/>
    <property type="project" value="TreeGrafter"/>
</dbReference>
<feature type="transmembrane region" description="Helical" evidence="12">
    <location>
        <begin position="6"/>
        <end position="23"/>
    </location>
</feature>
<protein>
    <recommendedName>
        <fullName evidence="12">Undecaprenyl-phosphate alpha-N-acetylglucosaminyl 1-phosphate transferase</fullName>
        <ecNumber evidence="12">2.7.8.33</ecNumber>
    </recommendedName>
    <alternativeName>
        <fullName evidence="12">UDP-GlcNAc:undecaprenyl-phosphate GlcNAc-1-phosphate transferase</fullName>
    </alternativeName>
    <alternativeName>
        <fullName evidence="12">Undecaprenyl-phosphate GlcNAc-1-phosphate transferase</fullName>
    </alternativeName>
</protein>
<evidence type="ECO:0000256" key="5">
    <source>
        <dbReference type="ARBA" id="ARBA00022679"/>
    </source>
</evidence>
<feature type="transmembrane region" description="Helical" evidence="12">
    <location>
        <begin position="44"/>
        <end position="62"/>
    </location>
</feature>
<comment type="function">
    <text evidence="12">Catalyzes the transfer of the GlcNAc-1-phosphate moiety from UDP-GlcNAc onto the carrier lipid undecaprenyl phosphate (C55-P), yielding GlcNAc-pyrophosphoryl-undecaprenyl (GlcNAc-PP-C55).</text>
</comment>
<feature type="transmembrane region" description="Helical" evidence="12">
    <location>
        <begin position="126"/>
        <end position="145"/>
    </location>
</feature>
<feature type="transmembrane region" description="Helical" evidence="12">
    <location>
        <begin position="96"/>
        <end position="114"/>
    </location>
</feature>
<evidence type="ECO:0000256" key="11">
    <source>
        <dbReference type="ARBA" id="ARBA00023211"/>
    </source>
</evidence>
<dbReference type="GO" id="GO:0005886">
    <property type="term" value="C:plasma membrane"/>
    <property type="evidence" value="ECO:0007669"/>
    <property type="project" value="UniProtKB-SubCell"/>
</dbReference>
<feature type="binding site" evidence="13">
    <location>
        <position position="149"/>
    </location>
    <ligand>
        <name>Mg(2+)</name>
        <dbReference type="ChEBI" id="CHEBI:18420"/>
    </ligand>
</feature>
<dbReference type="OrthoDB" id="9783652at2"/>
<feature type="transmembrane region" description="Helical" evidence="12">
    <location>
        <begin position="181"/>
        <end position="198"/>
    </location>
</feature>
<evidence type="ECO:0000313" key="15">
    <source>
        <dbReference type="Proteomes" id="UP000036097"/>
    </source>
</evidence>
<keyword evidence="6 12" id="KW-0812">Transmembrane</keyword>
<dbReference type="Proteomes" id="UP000036097">
    <property type="component" value="Unassembled WGS sequence"/>
</dbReference>
<evidence type="ECO:0000256" key="9">
    <source>
        <dbReference type="ARBA" id="ARBA00022989"/>
    </source>
</evidence>
<evidence type="ECO:0000256" key="12">
    <source>
        <dbReference type="HAMAP-Rule" id="MF_02030"/>
    </source>
</evidence>
<keyword evidence="15" id="KW-1185">Reference proteome</keyword>
<comment type="caution">
    <text evidence="14">The sequence shown here is derived from an EMBL/GenBank/DDBJ whole genome shotgun (WGS) entry which is preliminary data.</text>
</comment>
<comment type="cofactor">
    <cofactor evidence="12">
        <name>Mn(2+)</name>
        <dbReference type="ChEBI" id="CHEBI:29035"/>
    </cofactor>
</comment>
<dbReference type="GO" id="GO:0016757">
    <property type="term" value="F:glycosyltransferase activity"/>
    <property type="evidence" value="ECO:0007669"/>
    <property type="project" value="UniProtKB-KW"/>
</dbReference>
<evidence type="ECO:0000256" key="3">
    <source>
        <dbReference type="ARBA" id="ARBA00022519"/>
    </source>
</evidence>
<evidence type="ECO:0000256" key="4">
    <source>
        <dbReference type="ARBA" id="ARBA00022676"/>
    </source>
</evidence>
<evidence type="ECO:0000256" key="1">
    <source>
        <dbReference type="ARBA" id="ARBA00004651"/>
    </source>
</evidence>
<dbReference type="GO" id="GO:0009276">
    <property type="term" value="C:Gram-negative-bacterium-type cell wall"/>
    <property type="evidence" value="ECO:0007669"/>
    <property type="project" value="InterPro"/>
</dbReference>
<comment type="catalytic activity">
    <reaction evidence="12">
        <text>di-trans,octa-cis-undecaprenyl phosphate + UDP-N-acetyl-alpha-D-glucosamine = N-acetyl-alpha-D-glucosaminyl-di-trans,octa-cis-undecaprenyl diphosphate + UMP</text>
        <dbReference type="Rhea" id="RHEA:28090"/>
        <dbReference type="ChEBI" id="CHEBI:57705"/>
        <dbReference type="ChEBI" id="CHEBI:57865"/>
        <dbReference type="ChEBI" id="CHEBI:60392"/>
        <dbReference type="ChEBI" id="CHEBI:62959"/>
        <dbReference type="EC" id="2.7.8.33"/>
    </reaction>
</comment>
<evidence type="ECO:0000256" key="2">
    <source>
        <dbReference type="ARBA" id="ARBA00022475"/>
    </source>
</evidence>
<keyword evidence="11 12" id="KW-0464">Manganese</keyword>
<keyword evidence="4 12" id="KW-0328">Glycosyltransferase</keyword>
<dbReference type="GO" id="GO:0030145">
    <property type="term" value="F:manganese ion binding"/>
    <property type="evidence" value="ECO:0007669"/>
    <property type="project" value="InterPro"/>
</dbReference>
<dbReference type="RefSeq" id="WP_047880125.1">
    <property type="nucleotide sequence ID" value="NZ_LDOT01000024.1"/>
</dbReference>
<dbReference type="InterPro" id="IPR012750">
    <property type="entry name" value="ECA_WecA-rel"/>
</dbReference>
<keyword evidence="8 12" id="KW-0448">Lipopolysaccharide biosynthesis</keyword>
<dbReference type="PANTHER" id="PTHR22926:SF3">
    <property type="entry name" value="UNDECAPRENYL-PHOSPHATE ALPHA-N-ACETYLGLUCOSAMINYL 1-PHOSPHATE TRANSFERASE"/>
    <property type="match status" value="1"/>
</dbReference>